<dbReference type="GO" id="GO:0016020">
    <property type="term" value="C:membrane"/>
    <property type="evidence" value="ECO:0007669"/>
    <property type="project" value="UniProtKB-SubCell"/>
</dbReference>
<accession>A0A8K0UHX7</accession>
<dbReference type="InterPro" id="IPR016071">
    <property type="entry name" value="Staphylococal_nuclease_OB-fold"/>
</dbReference>
<keyword evidence="7" id="KW-0106">Calcium</keyword>
<dbReference type="EMBL" id="JAEVFJ010000030">
    <property type="protein sequence ID" value="KAH8093112.1"/>
    <property type="molecule type" value="Genomic_DNA"/>
</dbReference>
<evidence type="ECO:0000256" key="7">
    <source>
        <dbReference type="ARBA" id="ARBA00022837"/>
    </source>
</evidence>
<evidence type="ECO:0000256" key="3">
    <source>
        <dbReference type="ARBA" id="ARBA00005435"/>
    </source>
</evidence>
<evidence type="ECO:0000256" key="6">
    <source>
        <dbReference type="ARBA" id="ARBA00022801"/>
    </source>
</evidence>
<dbReference type="GO" id="GO:0016787">
    <property type="term" value="F:hydrolase activity"/>
    <property type="evidence" value="ECO:0007669"/>
    <property type="project" value="UniProtKB-KW"/>
</dbReference>
<dbReference type="AlphaFoldDB" id="A0A8K0UHX7"/>
<dbReference type="PROSITE" id="PS50830">
    <property type="entry name" value="TNASE_3"/>
    <property type="match status" value="1"/>
</dbReference>
<dbReference type="Pfam" id="PF00565">
    <property type="entry name" value="SNase"/>
    <property type="match status" value="1"/>
</dbReference>
<comment type="subcellular location">
    <subcellularLocation>
        <location evidence="1">Membrane</location>
        <topology evidence="1">Single-pass membrane protein</topology>
    </subcellularLocation>
    <subcellularLocation>
        <location evidence="2">Mitochondrion</location>
    </subcellularLocation>
</comment>
<dbReference type="Proteomes" id="UP000813824">
    <property type="component" value="Unassembled WGS sequence"/>
</dbReference>
<dbReference type="GO" id="GO:0004519">
    <property type="term" value="F:endonuclease activity"/>
    <property type="evidence" value="ECO:0007669"/>
    <property type="project" value="UniProtKB-KW"/>
</dbReference>
<reference evidence="11" key="1">
    <citation type="journal article" date="2021" name="New Phytol.">
        <title>Evolutionary innovations through gain and loss of genes in the ectomycorrhizal Boletales.</title>
        <authorList>
            <person name="Wu G."/>
            <person name="Miyauchi S."/>
            <person name="Morin E."/>
            <person name="Kuo A."/>
            <person name="Drula E."/>
            <person name="Varga T."/>
            <person name="Kohler A."/>
            <person name="Feng B."/>
            <person name="Cao Y."/>
            <person name="Lipzen A."/>
            <person name="Daum C."/>
            <person name="Hundley H."/>
            <person name="Pangilinan J."/>
            <person name="Johnson J."/>
            <person name="Barry K."/>
            <person name="LaButti K."/>
            <person name="Ng V."/>
            <person name="Ahrendt S."/>
            <person name="Min B."/>
            <person name="Choi I.G."/>
            <person name="Park H."/>
            <person name="Plett J.M."/>
            <person name="Magnuson J."/>
            <person name="Spatafora J.W."/>
            <person name="Nagy L.G."/>
            <person name="Henrissat B."/>
            <person name="Grigoriev I.V."/>
            <person name="Yang Z.L."/>
            <person name="Xu J."/>
            <person name="Martin F.M."/>
        </authorList>
    </citation>
    <scope>NUCLEOTIDE SEQUENCE</scope>
    <source>
        <strain evidence="11">KKN 215</strain>
    </source>
</reference>
<evidence type="ECO:0000256" key="1">
    <source>
        <dbReference type="ARBA" id="ARBA00004167"/>
    </source>
</evidence>
<dbReference type="Gene3D" id="2.40.50.90">
    <property type="match status" value="1"/>
</dbReference>
<keyword evidence="12" id="KW-1185">Reference proteome</keyword>
<dbReference type="SUPFAM" id="SSF50199">
    <property type="entry name" value="Staphylococcal nuclease"/>
    <property type="match status" value="1"/>
</dbReference>
<feature type="domain" description="TNase-like" evidence="10">
    <location>
        <begin position="77"/>
        <end position="240"/>
    </location>
</feature>
<evidence type="ECO:0000313" key="12">
    <source>
        <dbReference type="Proteomes" id="UP000813824"/>
    </source>
</evidence>
<dbReference type="GO" id="GO:0005739">
    <property type="term" value="C:mitochondrion"/>
    <property type="evidence" value="ECO:0007669"/>
    <property type="project" value="UniProtKB-SubCell"/>
</dbReference>
<comment type="caution">
    <text evidence="11">The sequence shown here is derived from an EMBL/GenBank/DDBJ whole genome shotgun (WGS) entry which is preliminary data.</text>
</comment>
<dbReference type="PANTHER" id="PTHR12302">
    <property type="entry name" value="EBNA2 BINDING PROTEIN P100"/>
    <property type="match status" value="1"/>
</dbReference>
<sequence length="285" mass="32641">MWWKRGSDKQPEQRSLVARLQHELDATLSTLPPSLLVLSALTIGSSATLVGAVVYRRFLRRIPNGEWVTPDVLARKRWIKGYVTSVGDNDNFRLYHTPAFGWRWPLKFRRVPIRKNLKGQTIHIRLAGIDAPEAAHFGRPGQPHSAEALEWLKSQVENKFVYCQLVRKDQYGRIVALPHVPRKFIPTWITKGKCVSLEMLKAGWAVTYEQAGAEYGRWGKDTFKALQTEAEKSRQGMWKHGSLAETPAEYKRRHASESVIESEKGSSAEEALEESTPWWRKLLSR</sequence>
<dbReference type="SMART" id="SM00318">
    <property type="entry name" value="SNc"/>
    <property type="match status" value="1"/>
</dbReference>
<evidence type="ECO:0000256" key="2">
    <source>
        <dbReference type="ARBA" id="ARBA00004173"/>
    </source>
</evidence>
<dbReference type="OrthoDB" id="430293at2759"/>
<evidence type="ECO:0000259" key="10">
    <source>
        <dbReference type="PROSITE" id="PS50830"/>
    </source>
</evidence>
<evidence type="ECO:0000256" key="8">
    <source>
        <dbReference type="SAM" id="MobiDB-lite"/>
    </source>
</evidence>
<name>A0A8K0UHX7_9AGAR</name>
<keyword evidence="9" id="KW-1133">Transmembrane helix</keyword>
<protein>
    <submittedName>
        <fullName evidence="11">SNase-domain-containing protein</fullName>
    </submittedName>
</protein>
<evidence type="ECO:0000256" key="4">
    <source>
        <dbReference type="ARBA" id="ARBA00022722"/>
    </source>
</evidence>
<evidence type="ECO:0000256" key="9">
    <source>
        <dbReference type="SAM" id="Phobius"/>
    </source>
</evidence>
<comment type="similarity">
    <text evidence="3">Belongs to the LCL3 family.</text>
</comment>
<keyword evidence="9" id="KW-0472">Membrane</keyword>
<dbReference type="InterPro" id="IPR035437">
    <property type="entry name" value="SNase_OB-fold_sf"/>
</dbReference>
<keyword evidence="5" id="KW-0255">Endonuclease</keyword>
<gene>
    <name evidence="11" type="ORF">BXZ70DRAFT_897804</name>
</gene>
<keyword evidence="4" id="KW-0540">Nuclease</keyword>
<keyword evidence="9" id="KW-0812">Transmembrane</keyword>
<proteinExistence type="inferred from homology"/>
<keyword evidence="6" id="KW-0378">Hydrolase</keyword>
<feature type="region of interest" description="Disordered" evidence="8">
    <location>
        <begin position="248"/>
        <end position="276"/>
    </location>
</feature>
<evidence type="ECO:0000313" key="11">
    <source>
        <dbReference type="EMBL" id="KAH8093112.1"/>
    </source>
</evidence>
<dbReference type="PANTHER" id="PTHR12302:SF3">
    <property type="entry name" value="SERINE_THREONINE-PROTEIN KINASE 31"/>
    <property type="match status" value="1"/>
</dbReference>
<feature type="transmembrane region" description="Helical" evidence="9">
    <location>
        <begin position="35"/>
        <end position="55"/>
    </location>
</feature>
<evidence type="ECO:0000256" key="5">
    <source>
        <dbReference type="ARBA" id="ARBA00022759"/>
    </source>
</evidence>
<organism evidence="11 12">
    <name type="scientific">Cristinia sonorae</name>
    <dbReference type="NCBI Taxonomy" id="1940300"/>
    <lineage>
        <taxon>Eukaryota</taxon>
        <taxon>Fungi</taxon>
        <taxon>Dikarya</taxon>
        <taxon>Basidiomycota</taxon>
        <taxon>Agaricomycotina</taxon>
        <taxon>Agaricomycetes</taxon>
        <taxon>Agaricomycetidae</taxon>
        <taxon>Agaricales</taxon>
        <taxon>Pleurotineae</taxon>
        <taxon>Stephanosporaceae</taxon>
        <taxon>Cristinia</taxon>
    </lineage>
</organism>